<sequence length="124" mass="13496">MPVHSSNSNRLQLPDSNLSAALVSCYFDPFSCPCLLLTDALDRCLSPVLALSPVIVTYPFPSALTPTLALDLSCALATTFPQTSHRTTLVPFLLLFRKTIPPKMVYSYFPPNSPPASEAISQPR</sequence>
<dbReference type="AlphaFoldDB" id="A0A124GMZ0"/>
<reference evidence="1" key="1">
    <citation type="journal article" date="2015" name="Genome Biol. Evol.">
        <title>Organellar Genomes of White Spruce (Picea glauca): Assembly and Annotation.</title>
        <authorList>
            <person name="Jackman S.D."/>
            <person name="Warren R.L."/>
            <person name="Gibb E.A."/>
            <person name="Vandervalk B.P."/>
            <person name="Mohamadi H."/>
            <person name="Chu J."/>
            <person name="Raymond A."/>
            <person name="Pleasance S."/>
            <person name="Coope R."/>
            <person name="Wildung M.R."/>
            <person name="Ritland C.E."/>
            <person name="Bousquet J."/>
            <person name="Jones S.J."/>
            <person name="Bohlmann J."/>
            <person name="Birol I."/>
        </authorList>
    </citation>
    <scope>NUCLEOTIDE SEQUENCE [LARGE SCALE GENOMIC DNA]</scope>
    <source>
        <tissue evidence="1">Flushing bud</tissue>
    </source>
</reference>
<name>A0A124GMZ0_PICGL</name>
<dbReference type="EMBL" id="LKAM01000008">
    <property type="protein sequence ID" value="KUM47167.1"/>
    <property type="molecule type" value="Genomic_DNA"/>
</dbReference>
<protein>
    <submittedName>
        <fullName evidence="1">Uncharacterized protein</fullName>
    </submittedName>
</protein>
<accession>A0A124GMZ0</accession>
<gene>
    <name evidence="1" type="ORF">ABT39_MTgene6173</name>
</gene>
<geneLocation type="mitochondrion" evidence="1"/>
<proteinExistence type="predicted"/>
<organism evidence="1">
    <name type="scientific">Picea glauca</name>
    <name type="common">White spruce</name>
    <name type="synonym">Pinus glauca</name>
    <dbReference type="NCBI Taxonomy" id="3330"/>
    <lineage>
        <taxon>Eukaryota</taxon>
        <taxon>Viridiplantae</taxon>
        <taxon>Streptophyta</taxon>
        <taxon>Embryophyta</taxon>
        <taxon>Tracheophyta</taxon>
        <taxon>Spermatophyta</taxon>
        <taxon>Pinopsida</taxon>
        <taxon>Pinidae</taxon>
        <taxon>Conifers I</taxon>
        <taxon>Pinales</taxon>
        <taxon>Pinaceae</taxon>
        <taxon>Picea</taxon>
    </lineage>
</organism>
<evidence type="ECO:0000313" key="1">
    <source>
        <dbReference type="EMBL" id="KUM47167.1"/>
    </source>
</evidence>
<comment type="caution">
    <text evidence="1">The sequence shown here is derived from an EMBL/GenBank/DDBJ whole genome shotgun (WGS) entry which is preliminary data.</text>
</comment>
<keyword evidence="1" id="KW-0496">Mitochondrion</keyword>